<organism evidence="2 3">
    <name type="scientific">Vreelandella hamiltonii</name>
    <dbReference type="NCBI Taxonomy" id="502829"/>
    <lineage>
        <taxon>Bacteria</taxon>
        <taxon>Pseudomonadati</taxon>
        <taxon>Pseudomonadota</taxon>
        <taxon>Gammaproteobacteria</taxon>
        <taxon>Oceanospirillales</taxon>
        <taxon>Halomonadaceae</taxon>
        <taxon>Vreelandella</taxon>
    </lineage>
</organism>
<evidence type="ECO:0000313" key="2">
    <source>
        <dbReference type="EMBL" id="GGW23838.1"/>
    </source>
</evidence>
<proteinExistence type="predicted"/>
<dbReference type="Proteomes" id="UP000623776">
    <property type="component" value="Unassembled WGS sequence"/>
</dbReference>
<sequence length="164" mass="18724">MKGLLASFDRTLNIARAAIDLAKSEGDSATLVIELREHIQTLREDILSMREQVTTLLDEKRELTERLAEATNFLAERDMYTQVVLKTGSVVYVRNSPSSGEYQQPVYFCANCFQQGRTTILDLKQQEFGHDLYNCPACNSTAHIPHERHHTAETIVTPNRWRDV</sequence>
<dbReference type="EMBL" id="BMXN01000006">
    <property type="protein sequence ID" value="GGW23838.1"/>
    <property type="molecule type" value="Genomic_DNA"/>
</dbReference>
<comment type="caution">
    <text evidence="2">The sequence shown here is derived from an EMBL/GenBank/DDBJ whole genome shotgun (WGS) entry which is preliminary data.</text>
</comment>
<protein>
    <submittedName>
        <fullName evidence="2">Uncharacterized protein</fullName>
    </submittedName>
</protein>
<keyword evidence="1" id="KW-0175">Coiled coil</keyword>
<name>A0A8H9LZD1_9GAMM</name>
<accession>A0A8H9LZD1</accession>
<dbReference type="AlphaFoldDB" id="A0A8H9LZD1"/>
<evidence type="ECO:0000313" key="3">
    <source>
        <dbReference type="Proteomes" id="UP000623776"/>
    </source>
</evidence>
<gene>
    <name evidence="2" type="ORF">GCM10007157_14080</name>
</gene>
<evidence type="ECO:0000256" key="1">
    <source>
        <dbReference type="SAM" id="Coils"/>
    </source>
</evidence>
<dbReference type="RefSeq" id="WP_189463256.1">
    <property type="nucleotide sequence ID" value="NZ_BMXN01000006.1"/>
</dbReference>
<keyword evidence="3" id="KW-1185">Reference proteome</keyword>
<reference evidence="3" key="1">
    <citation type="journal article" date="2019" name="Int. J. Syst. Evol. Microbiol.">
        <title>The Global Catalogue of Microorganisms (GCM) 10K type strain sequencing project: providing services to taxonomists for standard genome sequencing and annotation.</title>
        <authorList>
            <consortium name="The Broad Institute Genomics Platform"/>
            <consortium name="The Broad Institute Genome Sequencing Center for Infectious Disease"/>
            <person name="Wu L."/>
            <person name="Ma J."/>
        </authorList>
    </citation>
    <scope>NUCLEOTIDE SEQUENCE [LARGE SCALE GENOMIC DNA]</scope>
    <source>
        <strain evidence="3">KCTC 22154</strain>
    </source>
</reference>
<feature type="coiled-coil region" evidence="1">
    <location>
        <begin position="32"/>
        <end position="66"/>
    </location>
</feature>